<evidence type="ECO:0000256" key="2">
    <source>
        <dbReference type="ARBA" id="ARBA00022723"/>
    </source>
</evidence>
<dbReference type="OrthoDB" id="15118at2157"/>
<dbReference type="InterPro" id="IPR006638">
    <property type="entry name" value="Elp3/MiaA/NifB-like_rSAM"/>
</dbReference>
<dbReference type="GO" id="GO:0046872">
    <property type="term" value="F:metal ion binding"/>
    <property type="evidence" value="ECO:0007669"/>
    <property type="project" value="UniProtKB-KW"/>
</dbReference>
<evidence type="ECO:0000256" key="3">
    <source>
        <dbReference type="ARBA" id="ARBA00023004"/>
    </source>
</evidence>
<dbReference type="RefSeq" id="WP_004079697.1">
    <property type="nucleotide sequence ID" value="NZ_CM001436.1"/>
</dbReference>
<accession>H1YY43</accession>
<dbReference type="SFLD" id="SFLDS00029">
    <property type="entry name" value="Radical_SAM"/>
    <property type="match status" value="1"/>
</dbReference>
<dbReference type="EMBL" id="CM001436">
    <property type="protein sequence ID" value="EHQ36978.1"/>
    <property type="molecule type" value="Genomic_DNA"/>
</dbReference>
<dbReference type="Pfam" id="PF04055">
    <property type="entry name" value="Radical_SAM"/>
    <property type="match status" value="1"/>
</dbReference>
<dbReference type="InParanoid" id="H1YY43"/>
<evidence type="ECO:0000256" key="4">
    <source>
        <dbReference type="ARBA" id="ARBA00023014"/>
    </source>
</evidence>
<dbReference type="Proteomes" id="UP000005741">
    <property type="component" value="Chromosome"/>
</dbReference>
<dbReference type="HOGENOM" id="CLU_838411_0_0_2"/>
<evidence type="ECO:0000313" key="7">
    <source>
        <dbReference type="Proteomes" id="UP000005741"/>
    </source>
</evidence>
<dbReference type="InterPro" id="IPR058240">
    <property type="entry name" value="rSAM_sf"/>
</dbReference>
<keyword evidence="3" id="KW-0408">Iron</keyword>
<dbReference type="STRING" id="937775.Metlim_2945"/>
<dbReference type="SMART" id="SM00729">
    <property type="entry name" value="Elp3"/>
    <property type="match status" value="1"/>
</dbReference>
<keyword evidence="4" id="KW-0411">Iron-sulfur</keyword>
<dbReference type="PANTHER" id="PTHR43726:SF1">
    <property type="entry name" value="BIOTIN SYNTHASE"/>
    <property type="match status" value="1"/>
</dbReference>
<sequence length="324" mass="35546">MRWCELKAGLLEAGTAKITGGTEGITSFSKAGPSSGEGGSVFFSSGNMRVRLSITDDSPVEIVITDRDNAVLKFEGEEVEGRVEPATLHCPRQAFITVSEGCIFRCRYCSVPTQEKKFKSPEEIDRMIEGVLPDIDCISLTSGVIGSPEEDEERVIEVVTRVMRFGLPVGVSIYPLKETPKKLFDLGVLEVKFNLEAATEKLFQEICPEMERDQIMDALIESVRLFGKNRVFTNIILGAGESDSEMRACISEVTALGIIPVIRPLTPKAEMSEKAGYSRPARERILNITEFLDDELLKNGLDTGVAETMCTACTGCDLVPGRDF</sequence>
<organism evidence="6 7">
    <name type="scientific">Methanoplanus limicola DSM 2279</name>
    <dbReference type="NCBI Taxonomy" id="937775"/>
    <lineage>
        <taxon>Archaea</taxon>
        <taxon>Methanobacteriati</taxon>
        <taxon>Methanobacteriota</taxon>
        <taxon>Stenosarchaea group</taxon>
        <taxon>Methanomicrobia</taxon>
        <taxon>Methanomicrobiales</taxon>
        <taxon>Methanomicrobiaceae</taxon>
        <taxon>Methanoplanus</taxon>
    </lineage>
</organism>
<evidence type="ECO:0000259" key="5">
    <source>
        <dbReference type="PROSITE" id="PS51918"/>
    </source>
</evidence>
<gene>
    <name evidence="6" type="ORF">Metlim_2945</name>
</gene>
<keyword evidence="7" id="KW-1185">Reference proteome</keyword>
<proteinExistence type="predicted"/>
<dbReference type="GO" id="GO:0016740">
    <property type="term" value="F:transferase activity"/>
    <property type="evidence" value="ECO:0007669"/>
    <property type="project" value="TreeGrafter"/>
</dbReference>
<reference evidence="6 7" key="1">
    <citation type="submission" date="2011-10" db="EMBL/GenBank/DDBJ databases">
        <title>The Improved High-Quality Draft genome of Methanoplanus limicola DSM 2279.</title>
        <authorList>
            <consortium name="US DOE Joint Genome Institute (JGI-PGF)"/>
            <person name="Lucas S."/>
            <person name="Copeland A."/>
            <person name="Lapidus A."/>
            <person name="Glavina del Rio T."/>
            <person name="Dalin E."/>
            <person name="Tice H."/>
            <person name="Bruce D."/>
            <person name="Goodwin L."/>
            <person name="Pitluck S."/>
            <person name="Peters L."/>
            <person name="Mikhailova N."/>
            <person name="Lu M."/>
            <person name="Kyrpides N."/>
            <person name="Mavromatis K."/>
            <person name="Ivanova N."/>
            <person name="Markowitz V."/>
            <person name="Cheng J.-F."/>
            <person name="Hugenholtz P."/>
            <person name="Woyke T."/>
            <person name="Wu D."/>
            <person name="Wirth R."/>
            <person name="Brambilla E.-M."/>
            <person name="Klenk H.-P."/>
            <person name="Eisen J.A."/>
        </authorList>
    </citation>
    <scope>NUCLEOTIDE SEQUENCE [LARGE SCALE GENOMIC DNA]</scope>
    <source>
        <strain evidence="6 7">DSM 2279</strain>
    </source>
</reference>
<dbReference type="PROSITE" id="PS51918">
    <property type="entry name" value="RADICAL_SAM"/>
    <property type="match status" value="1"/>
</dbReference>
<dbReference type="InterPro" id="IPR013785">
    <property type="entry name" value="Aldolase_TIM"/>
</dbReference>
<keyword evidence="1" id="KW-0949">S-adenosyl-L-methionine</keyword>
<dbReference type="PANTHER" id="PTHR43726">
    <property type="entry name" value="3-METHYLORNITHINE SYNTHASE"/>
    <property type="match status" value="1"/>
</dbReference>
<protein>
    <submittedName>
        <fullName evidence="6">Radical SAM domain protein</fullName>
    </submittedName>
</protein>
<evidence type="ECO:0000256" key="1">
    <source>
        <dbReference type="ARBA" id="ARBA00022691"/>
    </source>
</evidence>
<feature type="domain" description="Radical SAM core" evidence="5">
    <location>
        <begin position="88"/>
        <end position="295"/>
    </location>
</feature>
<dbReference type="GO" id="GO:0051536">
    <property type="term" value="F:iron-sulfur cluster binding"/>
    <property type="evidence" value="ECO:0007669"/>
    <property type="project" value="UniProtKB-KW"/>
</dbReference>
<keyword evidence="2" id="KW-0479">Metal-binding</keyword>
<dbReference type="AlphaFoldDB" id="H1YY43"/>
<dbReference type="SUPFAM" id="SSF102114">
    <property type="entry name" value="Radical SAM enzymes"/>
    <property type="match status" value="1"/>
</dbReference>
<dbReference type="InterPro" id="IPR034422">
    <property type="entry name" value="HydE/PylB-like"/>
</dbReference>
<name>H1YY43_9EURY</name>
<evidence type="ECO:0000313" key="6">
    <source>
        <dbReference type="EMBL" id="EHQ36978.1"/>
    </source>
</evidence>
<dbReference type="CDD" id="cd01335">
    <property type="entry name" value="Radical_SAM"/>
    <property type="match status" value="1"/>
</dbReference>
<dbReference type="Gene3D" id="3.20.20.70">
    <property type="entry name" value="Aldolase class I"/>
    <property type="match status" value="1"/>
</dbReference>
<dbReference type="InterPro" id="IPR007197">
    <property type="entry name" value="rSAM"/>
</dbReference>